<dbReference type="RefSeq" id="XP_075084922.1">
    <property type="nucleotide sequence ID" value="XM_075228821.1"/>
</dbReference>
<dbReference type="Proteomes" id="UP000790787">
    <property type="component" value="Chromosome 13"/>
</dbReference>
<proteinExistence type="predicted"/>
<evidence type="ECO:0000313" key="2">
    <source>
        <dbReference type="RefSeq" id="XP_075084922.1"/>
    </source>
</evidence>
<organism evidence="1 2">
    <name type="scientific">Nicotiana tabacum</name>
    <name type="common">Common tobacco</name>
    <dbReference type="NCBI Taxonomy" id="4097"/>
    <lineage>
        <taxon>Eukaryota</taxon>
        <taxon>Viridiplantae</taxon>
        <taxon>Streptophyta</taxon>
        <taxon>Embryophyta</taxon>
        <taxon>Tracheophyta</taxon>
        <taxon>Spermatophyta</taxon>
        <taxon>Magnoliopsida</taxon>
        <taxon>eudicotyledons</taxon>
        <taxon>Gunneridae</taxon>
        <taxon>Pentapetalae</taxon>
        <taxon>asterids</taxon>
        <taxon>lamiids</taxon>
        <taxon>Solanales</taxon>
        <taxon>Solanaceae</taxon>
        <taxon>Nicotianoideae</taxon>
        <taxon>Nicotianeae</taxon>
        <taxon>Nicotiana</taxon>
    </lineage>
</organism>
<protein>
    <submittedName>
        <fullName evidence="2">Uncharacterized protein LOC142168157</fullName>
    </submittedName>
</protein>
<evidence type="ECO:0000313" key="1">
    <source>
        <dbReference type="Proteomes" id="UP000790787"/>
    </source>
</evidence>
<reference evidence="2" key="2">
    <citation type="submission" date="2025-08" db="UniProtKB">
        <authorList>
            <consortium name="RefSeq"/>
        </authorList>
    </citation>
    <scope>IDENTIFICATION</scope>
    <source>
        <tissue evidence="2">Leaf</tissue>
    </source>
</reference>
<sequence>MNGKIWAFVDEDIDVDIIMDFEKYMALNLFHRSLGKELIVSLVYAKCDATERIELWDSMYHLASKMESPWLVGGEVWRPSRSLLSWWSGRSDDDCIFKRLDRFLANKHFQDLFPSLEVEHLIKYGSDYAPLLLSWNVDTVQVKKPFRFLSFWIKHDTFLNVVKENWHTNCMGNPFILFQNKMKNVKKALAVWSKEPFGDIFKQIEILEDVIKVHEIGFELHPTAQNSEKLHKDEMAREAVDFFQAQFTEERVPTNFDIIKNVPRMTSDDQNDRLWEEPIMEEVKDAVCGINGDSPSGPDGLTDQLYHASWDILSEDVLNMVKGRNIVENILLTYEIIIDIRLRGKLSNVVIKLDMAKAYDKVSWLFLTKVLRHMGFGEVFIDMVFRLVSNNWYSVLLNGQANGFFKSSRGVK</sequence>
<reference evidence="1" key="1">
    <citation type="journal article" date="2014" name="Nat. Commun.">
        <title>The tobacco genome sequence and its comparison with those of tomato and potato.</title>
        <authorList>
            <person name="Sierro N."/>
            <person name="Battey J.N."/>
            <person name="Ouadi S."/>
            <person name="Bakaher N."/>
            <person name="Bovet L."/>
            <person name="Willig A."/>
            <person name="Goepfert S."/>
            <person name="Peitsch M.C."/>
            <person name="Ivanov N.V."/>
        </authorList>
    </citation>
    <scope>NUCLEOTIDE SEQUENCE [LARGE SCALE GENOMIC DNA]</scope>
</reference>
<gene>
    <name evidence="2" type="primary">LOC142168157</name>
</gene>
<keyword evidence="1" id="KW-1185">Reference proteome</keyword>
<name>A0AC58SIX1_TOBAC</name>
<accession>A0AC58SIX1</accession>